<comment type="caution">
    <text evidence="5">The sequence shown here is derived from an EMBL/GenBank/DDBJ whole genome shotgun (WGS) entry which is preliminary data.</text>
</comment>
<keyword evidence="1" id="KW-0862">Zinc</keyword>
<feature type="domain" description="CCHC-type" evidence="3">
    <location>
        <begin position="222"/>
        <end position="235"/>
    </location>
</feature>
<dbReference type="PROSITE" id="PS50994">
    <property type="entry name" value="INTEGRASE"/>
    <property type="match status" value="1"/>
</dbReference>
<dbReference type="GO" id="GO:0008270">
    <property type="term" value="F:zinc ion binding"/>
    <property type="evidence" value="ECO:0007669"/>
    <property type="project" value="UniProtKB-KW"/>
</dbReference>
<dbReference type="InterPro" id="IPR001584">
    <property type="entry name" value="Integrase_cat-core"/>
</dbReference>
<keyword evidence="5" id="KW-0808">Transferase</keyword>
<evidence type="ECO:0000259" key="3">
    <source>
        <dbReference type="PROSITE" id="PS50158"/>
    </source>
</evidence>
<dbReference type="PANTHER" id="PTHR11439">
    <property type="entry name" value="GAG-POL-RELATED RETROTRANSPOSON"/>
    <property type="match status" value="1"/>
</dbReference>
<sequence length="1364" mass="156313">MSEITSFRTITFDGTEDGFLMWSSKMEAFLEEKGLREALDRTNEGYDLTEEDKTKNKKAYNYLMLSVNDKISYKIVKKATSTDFPQGDATKAWKALQRRWEPKEEIDKQNLTDKFFSSTLKDLNVNPEDWITDLEEMQERLDDMGEKISDSMLMSHILHNVPVEYQVVVDMLSRDKTKTIESVKKELKAKWDRMKKTGTVTEKDTALHAGSTGTRKRFSGNCNYCGKQGHKASECFTKLKAEGNNKEKDKSSNNEKRRFTGRCRSCGKIGHKAVDCYKQKEQTQKEEANTVETILSVVEQTETAAIGHESGIEELWIGDTGASAHMKRTLDGMYDLQDTDHPVRFGNKEELIASKIGKYDLYTEGANGKVIKTTLERVLFVPGIEYNLLSLPTAMRKGAKLESKGDILILTKGEVTLKFDTIMRTKLGHLCALKAKVMKKDSASIGMEIGSKIKARDLHERLGHANDTYMRQTAKDLKLEVTGSLDICEDCAMGKSKRKMISKESTRTYKEPGELMYMDNSSVQATSFGGNKYWILFLDAATDCPISRFTSTKGTLKNIGLTLIRDLERRGINVKAIRCDNASENTDFEKELMRNGLKIKFEYTAPGTPQQNGKVERKFATLFGKVRSMLNAAKLDEMTRNLLWTECAKTATDLDAITVTDQSQGQPYRKFYNEEAPYARHLRTFGEIGICKVHDTVQGKLDNRGTPCIFVGYADQHPGDTYRMISLKTWRLRYSRDVTWLGKNYGDYNGTATTCIRRLVNGEDSDDDDIDTDPNDNENTEQIDTETNDEEEDRNNADDFWNPIRNGLRSGREYKVQEEIAEIALIHQEMVLMTEGSFEDPKTFQEAWWHEDPVEREGWRNGIRKEFKDIINRGVWRKKKMNEIPQNKRLVGSKWVFKRKKDGRYRARLCALGYSQIPGEDFTDTHSPVVNDVTFRVVITLMVQNNWDSEIVDVTTAFLYGDMEEQVFMKMPEGLDLVEIGWNIDEDCVELLKTLYGTKQAARQYWKKFMNIMKTEGFRTTHSDGCVLMRNDSRGMVIICVYVDDCFITGERRAINGALLDIEKHFETRRLGGISEYIGCTLKKQSDGSIVMLQPDLIKGLRKEFEQDIKPLRDVEIPMGQGVMIRRHRENEEVLTQTNQTRYRSGTGMLLYLVKHSRPDLSNATRELSKVMDGASEKDKELMLKAVKFVITTMNRGLLIKPQGPCKLEAYVDSDFAGDRDTRRSITGYVVYFYGTAIAWKSKQQDGVTLSSSEAEYYAISEVTKELLFIKQILDFLEIEHELPMTIQVDNNGAIYLANNNTSGTRTKHVDTRIHFVRDLIQEEPRILETRFVRSEENQADTFTKNTKNETFWKHTKRYMSYDG</sequence>
<feature type="domain" description="CCHC-type" evidence="3">
    <location>
        <begin position="262"/>
        <end position="276"/>
    </location>
</feature>
<feature type="compositionally biased region" description="Acidic residues" evidence="2">
    <location>
        <begin position="763"/>
        <end position="793"/>
    </location>
</feature>
<accession>A0A9K3LWE1</accession>
<dbReference type="Proteomes" id="UP000693970">
    <property type="component" value="Unassembled WGS sequence"/>
</dbReference>
<keyword evidence="1" id="KW-0863">Zinc-finger</keyword>
<evidence type="ECO:0000256" key="2">
    <source>
        <dbReference type="SAM" id="MobiDB-lite"/>
    </source>
</evidence>
<dbReference type="PROSITE" id="PS50158">
    <property type="entry name" value="ZF_CCHC"/>
    <property type="match status" value="2"/>
</dbReference>
<dbReference type="InterPro" id="IPR054722">
    <property type="entry name" value="PolX-like_BBD"/>
</dbReference>
<dbReference type="GO" id="GO:0003676">
    <property type="term" value="F:nucleic acid binding"/>
    <property type="evidence" value="ECO:0007669"/>
    <property type="project" value="InterPro"/>
</dbReference>
<dbReference type="Pfam" id="PF07727">
    <property type="entry name" value="RVT_2"/>
    <property type="match status" value="1"/>
</dbReference>
<dbReference type="InterPro" id="IPR057670">
    <property type="entry name" value="SH3_retrovirus"/>
</dbReference>
<dbReference type="SMART" id="SM00343">
    <property type="entry name" value="ZnF_C2HC"/>
    <property type="match status" value="2"/>
</dbReference>
<dbReference type="Pfam" id="PF25597">
    <property type="entry name" value="SH3_retrovirus"/>
    <property type="match status" value="1"/>
</dbReference>
<keyword evidence="1" id="KW-0479">Metal-binding</keyword>
<evidence type="ECO:0000313" key="5">
    <source>
        <dbReference type="EMBL" id="KAG7369497.1"/>
    </source>
</evidence>
<dbReference type="OrthoDB" id="95475at2759"/>
<evidence type="ECO:0000259" key="4">
    <source>
        <dbReference type="PROSITE" id="PS50994"/>
    </source>
</evidence>
<feature type="domain" description="Integrase catalytic" evidence="4">
    <location>
        <begin position="508"/>
        <end position="675"/>
    </location>
</feature>
<evidence type="ECO:0000256" key="1">
    <source>
        <dbReference type="PROSITE-ProRule" id="PRU00047"/>
    </source>
</evidence>
<keyword evidence="5" id="KW-0695">RNA-directed DNA polymerase</keyword>
<proteinExistence type="predicted"/>
<feature type="region of interest" description="Disordered" evidence="2">
    <location>
        <begin position="762"/>
        <end position="802"/>
    </location>
</feature>
<dbReference type="CDD" id="cd09272">
    <property type="entry name" value="RNase_HI_RT_Ty1"/>
    <property type="match status" value="1"/>
</dbReference>
<dbReference type="InterPro" id="IPR013103">
    <property type="entry name" value="RVT_2"/>
</dbReference>
<dbReference type="GO" id="GO:0003964">
    <property type="term" value="F:RNA-directed DNA polymerase activity"/>
    <property type="evidence" value="ECO:0007669"/>
    <property type="project" value="UniProtKB-KW"/>
</dbReference>
<dbReference type="InterPro" id="IPR001878">
    <property type="entry name" value="Znf_CCHC"/>
</dbReference>
<organism evidence="5 6">
    <name type="scientific">Nitzschia inconspicua</name>
    <dbReference type="NCBI Taxonomy" id="303405"/>
    <lineage>
        <taxon>Eukaryota</taxon>
        <taxon>Sar</taxon>
        <taxon>Stramenopiles</taxon>
        <taxon>Ochrophyta</taxon>
        <taxon>Bacillariophyta</taxon>
        <taxon>Bacillariophyceae</taxon>
        <taxon>Bacillariophycidae</taxon>
        <taxon>Bacillariales</taxon>
        <taxon>Bacillariaceae</taxon>
        <taxon>Nitzschia</taxon>
    </lineage>
</organism>
<dbReference type="EMBL" id="JAGRRH010000005">
    <property type="protein sequence ID" value="KAG7369497.1"/>
    <property type="molecule type" value="Genomic_DNA"/>
</dbReference>
<name>A0A9K3LWE1_9STRA</name>
<dbReference type="Pfam" id="PF22936">
    <property type="entry name" value="Pol_BBD"/>
    <property type="match status" value="1"/>
</dbReference>
<gene>
    <name evidence="5" type="ORF">IV203_027243</name>
</gene>
<dbReference type="Pfam" id="PF14223">
    <property type="entry name" value="Retrotran_gag_2"/>
    <property type="match status" value="1"/>
</dbReference>
<dbReference type="GO" id="GO:0015074">
    <property type="term" value="P:DNA integration"/>
    <property type="evidence" value="ECO:0007669"/>
    <property type="project" value="InterPro"/>
</dbReference>
<keyword evidence="5" id="KW-0548">Nucleotidyltransferase</keyword>
<keyword evidence="6" id="KW-1185">Reference proteome</keyword>
<protein>
    <submittedName>
        <fullName evidence="5">Reverse transcriptase RNA-dependent DNA polymerase</fullName>
    </submittedName>
</protein>
<evidence type="ECO:0000313" key="6">
    <source>
        <dbReference type="Proteomes" id="UP000693970"/>
    </source>
</evidence>
<reference evidence="5" key="2">
    <citation type="submission" date="2021-04" db="EMBL/GenBank/DDBJ databases">
        <authorList>
            <person name="Podell S."/>
        </authorList>
    </citation>
    <scope>NUCLEOTIDE SEQUENCE</scope>
    <source>
        <strain evidence="5">Hildebrandi</strain>
    </source>
</reference>
<reference evidence="5" key="1">
    <citation type="journal article" date="2021" name="Sci. Rep.">
        <title>Diploid genomic architecture of Nitzschia inconspicua, an elite biomass production diatom.</title>
        <authorList>
            <person name="Oliver A."/>
            <person name="Podell S."/>
            <person name="Pinowska A."/>
            <person name="Traller J.C."/>
            <person name="Smith S.R."/>
            <person name="McClure R."/>
            <person name="Beliaev A."/>
            <person name="Bohutskyi P."/>
            <person name="Hill E.A."/>
            <person name="Rabines A."/>
            <person name="Zheng H."/>
            <person name="Allen L.Z."/>
            <person name="Kuo A."/>
            <person name="Grigoriev I.V."/>
            <person name="Allen A.E."/>
            <person name="Hazlebeck D."/>
            <person name="Allen E.E."/>
        </authorList>
    </citation>
    <scope>NUCLEOTIDE SEQUENCE</scope>
    <source>
        <strain evidence="5">Hildebrandi</strain>
    </source>
</reference>